<organism evidence="2 3">
    <name type="scientific">Saccharothrix syringae</name>
    <name type="common">Nocardiopsis syringae</name>
    <dbReference type="NCBI Taxonomy" id="103733"/>
    <lineage>
        <taxon>Bacteria</taxon>
        <taxon>Bacillati</taxon>
        <taxon>Actinomycetota</taxon>
        <taxon>Actinomycetes</taxon>
        <taxon>Pseudonocardiales</taxon>
        <taxon>Pseudonocardiaceae</taxon>
        <taxon>Saccharothrix</taxon>
    </lineage>
</organism>
<reference evidence="3" key="1">
    <citation type="journal article" date="2021" name="Curr. Microbiol.">
        <title>Complete genome of nocamycin-producing strain Saccharothrix syringae NRRL B-16468 reveals the biosynthetic potential for secondary metabolites.</title>
        <authorList>
            <person name="Mo X."/>
            <person name="Yang S."/>
        </authorList>
    </citation>
    <scope>NUCLEOTIDE SEQUENCE [LARGE SCALE GENOMIC DNA]</scope>
    <source>
        <strain evidence="3">ATCC 51364 / DSM 43886 / JCM 6844 / KCTC 9398 / NBRC 14523 / NRRL B-16468 / INA 2240</strain>
    </source>
</reference>
<evidence type="ECO:0000313" key="2">
    <source>
        <dbReference type="EMBL" id="QFZ20539.1"/>
    </source>
</evidence>
<accession>A0A5Q0H344</accession>
<gene>
    <name evidence="2" type="ORF">EKG83_26815</name>
</gene>
<dbReference type="Proteomes" id="UP000325787">
    <property type="component" value="Chromosome"/>
</dbReference>
<evidence type="ECO:0000256" key="1">
    <source>
        <dbReference type="SAM" id="MobiDB-lite"/>
    </source>
</evidence>
<protein>
    <submittedName>
        <fullName evidence="2">Uncharacterized protein</fullName>
    </submittedName>
</protein>
<dbReference type="KEGG" id="ssyi:EKG83_26815"/>
<dbReference type="AlphaFoldDB" id="A0A5Q0H344"/>
<sequence>MTTVDAHTVPLDVPDQPFGRAVCHVSPSVAVEFDILGRYLFGDLDMAHVRIRSMTGPWGVVGETLRVRWGALDDITTTSGREITPVDLTPPQLRQPAPHQPLPVARTDARGPIADRNVLELLWLGSCITTAKHDPVRRADLRTSLANRRAALSLSLGTPPEHIDGLGYTSAQWMRATRPTSYPSTGGLAP</sequence>
<name>A0A5Q0H344_SACSY</name>
<dbReference type="EMBL" id="CP034550">
    <property type="protein sequence ID" value="QFZ20539.1"/>
    <property type="molecule type" value="Genomic_DNA"/>
</dbReference>
<dbReference type="RefSeq" id="WP_153278444.1">
    <property type="nucleotide sequence ID" value="NZ_CP034550.1"/>
</dbReference>
<proteinExistence type="predicted"/>
<keyword evidence="3" id="KW-1185">Reference proteome</keyword>
<feature type="region of interest" description="Disordered" evidence="1">
    <location>
        <begin position="81"/>
        <end position="107"/>
    </location>
</feature>
<evidence type="ECO:0000313" key="3">
    <source>
        <dbReference type="Proteomes" id="UP000325787"/>
    </source>
</evidence>